<proteinExistence type="predicted"/>
<protein>
    <submittedName>
        <fullName evidence="2">MptD family putative ECF transporter S component</fullName>
    </submittedName>
</protein>
<accession>A0ABX5QBY5</accession>
<reference evidence="2 3" key="1">
    <citation type="submission" date="2019-01" db="EMBL/GenBank/DDBJ databases">
        <title>Leucobacter muris sp. nov. isolated from the nose of a laboratory mouse.</title>
        <authorList>
            <person name="Benga L."/>
            <person name="Sproeer C."/>
            <person name="Schumann P."/>
            <person name="Verbarg S."/>
            <person name="Bunk B."/>
            <person name="Engelhardt E."/>
            <person name="Benten P.M."/>
            <person name="Sager M."/>
        </authorList>
    </citation>
    <scope>NUCLEOTIDE SEQUENCE [LARGE SCALE GENOMIC DNA]</scope>
    <source>
        <strain evidence="2 3">DSM 101948</strain>
    </source>
</reference>
<name>A0ABX5QBY5_9MICO</name>
<keyword evidence="1" id="KW-0812">Transmembrane</keyword>
<feature type="transmembrane region" description="Helical" evidence="1">
    <location>
        <begin position="98"/>
        <end position="117"/>
    </location>
</feature>
<dbReference type="NCBIfam" id="TIGR02185">
    <property type="entry name" value="Trep_Strep"/>
    <property type="match status" value="1"/>
</dbReference>
<dbReference type="RefSeq" id="WP_017884151.1">
    <property type="nucleotide sequence ID" value="NZ_CP035037.1"/>
</dbReference>
<gene>
    <name evidence="2" type="ORF">Leucomu_00265</name>
</gene>
<dbReference type="Proteomes" id="UP000285768">
    <property type="component" value="Chromosome"/>
</dbReference>
<organism evidence="2 3">
    <name type="scientific">Leucobacter muris</name>
    <dbReference type="NCBI Taxonomy" id="1935379"/>
    <lineage>
        <taxon>Bacteria</taxon>
        <taxon>Bacillati</taxon>
        <taxon>Actinomycetota</taxon>
        <taxon>Actinomycetes</taxon>
        <taxon>Micrococcales</taxon>
        <taxon>Microbacteriaceae</taxon>
        <taxon>Leucobacter</taxon>
    </lineage>
</organism>
<evidence type="ECO:0000256" key="1">
    <source>
        <dbReference type="SAM" id="Phobius"/>
    </source>
</evidence>
<feature type="transmembrane region" description="Helical" evidence="1">
    <location>
        <begin position="174"/>
        <end position="196"/>
    </location>
</feature>
<dbReference type="EMBL" id="CP035037">
    <property type="protein sequence ID" value="QAB16577.1"/>
    <property type="molecule type" value="Genomic_DNA"/>
</dbReference>
<dbReference type="InterPro" id="IPR011733">
    <property type="entry name" value="CHP02185_IM"/>
</dbReference>
<evidence type="ECO:0000313" key="3">
    <source>
        <dbReference type="Proteomes" id="UP000285768"/>
    </source>
</evidence>
<evidence type="ECO:0000313" key="2">
    <source>
        <dbReference type="EMBL" id="QAB16577.1"/>
    </source>
</evidence>
<feature type="transmembrane region" description="Helical" evidence="1">
    <location>
        <begin position="21"/>
        <end position="41"/>
    </location>
</feature>
<feature type="transmembrane region" description="Helical" evidence="1">
    <location>
        <begin position="47"/>
        <end position="67"/>
    </location>
</feature>
<sequence length="206" mass="22199">MTTQTSAPPARPGLRFSARDLINVAIFAVIYFVTVFAINMLGLISPLVMLVILPLSVIAAGIPFMLFLTRVKHAGMVTLFGTVTALLFLMSGQPWQSTVLTVVVSVIADLILAGGGYRSKWAAIWAYTVFTLWYVGPWIPMLLNREEYLSSPGMQMMGDEYVANFDQVVSNSALGVYCVATVVCGLVGGLLGSAMLKKHFVKAGLA</sequence>
<feature type="transmembrane region" description="Helical" evidence="1">
    <location>
        <begin position="124"/>
        <end position="143"/>
    </location>
</feature>
<keyword evidence="3" id="KW-1185">Reference proteome</keyword>
<keyword evidence="1" id="KW-0472">Membrane</keyword>
<keyword evidence="1" id="KW-1133">Transmembrane helix</keyword>
<feature type="transmembrane region" description="Helical" evidence="1">
    <location>
        <begin position="74"/>
        <end position="92"/>
    </location>
</feature>
<dbReference type="Pfam" id="PF09605">
    <property type="entry name" value="Trep_Strep"/>
    <property type="match status" value="1"/>
</dbReference>